<feature type="compositionally biased region" description="Low complexity" evidence="1">
    <location>
        <begin position="11"/>
        <end position="32"/>
    </location>
</feature>
<evidence type="ECO:0000259" key="2">
    <source>
        <dbReference type="PROSITE" id="PS51745"/>
    </source>
</evidence>
<dbReference type="PANTHER" id="PTHR31066">
    <property type="entry name" value="OS05G0427100 PROTEIN-RELATED"/>
    <property type="match status" value="1"/>
</dbReference>
<keyword evidence="4" id="KW-1185">Reference proteome</keyword>
<dbReference type="Pfam" id="PF00564">
    <property type="entry name" value="PB1"/>
    <property type="match status" value="1"/>
</dbReference>
<organism evidence="3 4">
    <name type="scientific">Rubroshorea leprosula</name>
    <dbReference type="NCBI Taxonomy" id="152421"/>
    <lineage>
        <taxon>Eukaryota</taxon>
        <taxon>Viridiplantae</taxon>
        <taxon>Streptophyta</taxon>
        <taxon>Embryophyta</taxon>
        <taxon>Tracheophyta</taxon>
        <taxon>Spermatophyta</taxon>
        <taxon>Magnoliopsida</taxon>
        <taxon>eudicotyledons</taxon>
        <taxon>Gunneridae</taxon>
        <taxon>Pentapetalae</taxon>
        <taxon>rosids</taxon>
        <taxon>malvids</taxon>
        <taxon>Malvales</taxon>
        <taxon>Dipterocarpaceae</taxon>
        <taxon>Rubroshorea</taxon>
    </lineage>
</organism>
<feature type="compositionally biased region" description="Low complexity" evidence="1">
    <location>
        <begin position="454"/>
        <end position="464"/>
    </location>
</feature>
<feature type="region of interest" description="Disordered" evidence="1">
    <location>
        <begin position="251"/>
        <end position="275"/>
    </location>
</feature>
<feature type="region of interest" description="Disordered" evidence="1">
    <location>
        <begin position="443"/>
        <end position="465"/>
    </location>
</feature>
<dbReference type="Proteomes" id="UP001054252">
    <property type="component" value="Unassembled WGS sequence"/>
</dbReference>
<proteinExistence type="predicted"/>
<dbReference type="PANTHER" id="PTHR31066:SF68">
    <property type="entry name" value="SERINE_THREONINE-PROTEIN KINASE YAKA-RELATED"/>
    <property type="match status" value="1"/>
</dbReference>
<dbReference type="InterPro" id="IPR053198">
    <property type="entry name" value="Gynoecium_Dev_Regulator"/>
</dbReference>
<dbReference type="InterPro" id="IPR053793">
    <property type="entry name" value="PB1-like"/>
</dbReference>
<evidence type="ECO:0000313" key="3">
    <source>
        <dbReference type="EMBL" id="GKV43292.1"/>
    </source>
</evidence>
<sequence>MDPPPLPPLPTTALASTTPATAAATAVPPASSMQLNYPDSVESSPRSRIADTFDEPLPPVPGAKLRLMCSYGGHIMPRPHDKVLCYVGGETRLVVVDRHSSLSVLCARLSRTLLNSRAFTLKYQLPNEDLDSLVTVTTDEDLENMIEEYDRISASSASSGPSPRIRLFLFVNKPETAASMGALLADAKSETWFVDALNGSMLLPRGMSDSAAMDCLLHLDSDVEAQGDGGADGENKQAKNDAAAVHDVQHSMPDSPMLENTSSFGSSSSTPSMANLPPIRVRVEEGGSAKIQDHRVGNEEQFAQISFPTNMHKPGDGFGAPAALPPHPAVVAANVTVAPVATINPAGGSSESLNRMLSDDERSDHGVPTGFRKPPLPLQPVQQKAGGAYNLPSPDSVASDASAISFSKPMYHQEQVHVVSSSNNNVDASIPNSQVQIQQVQDSGYAFPPHPDHQQQQQQQSQQQFVHTSMHYIPHPAPVPMPSYYPVYAPPSQQQHPHPVDQQYPLYVLPVAAQPQPYMNMQSNIHDASIVASSQPLTTPNPLMVNSSSTHKDAIPPIYPTKAAPATTAKTEMAAPVYRAAVTSTPMVQVPSNQFQQQYMGFPQLHHPSQSIAIAPATTANYGYEYANPTHDQMYYTQHQATPLPPQYQTMTQAVAAAALVDASQQIPADNTKPQ</sequence>
<feature type="compositionally biased region" description="Polar residues" evidence="1">
    <location>
        <begin position="33"/>
        <end position="46"/>
    </location>
</feature>
<protein>
    <recommendedName>
        <fullName evidence="2">PB1 domain-containing protein</fullName>
    </recommendedName>
</protein>
<feature type="domain" description="PB1" evidence="2">
    <location>
        <begin position="64"/>
        <end position="172"/>
    </location>
</feature>
<dbReference type="PROSITE" id="PS51745">
    <property type="entry name" value="PB1"/>
    <property type="match status" value="1"/>
</dbReference>
<feature type="region of interest" description="Disordered" evidence="1">
    <location>
        <begin position="1"/>
        <end position="46"/>
    </location>
</feature>
<feature type="compositionally biased region" description="Low complexity" evidence="1">
    <location>
        <begin position="262"/>
        <end position="272"/>
    </location>
</feature>
<dbReference type="InterPro" id="IPR000270">
    <property type="entry name" value="PB1_dom"/>
</dbReference>
<name>A0AAV5M1H2_9ROSI</name>
<evidence type="ECO:0000313" key="4">
    <source>
        <dbReference type="Proteomes" id="UP001054252"/>
    </source>
</evidence>
<accession>A0AAV5M1H2</accession>
<dbReference type="AlphaFoldDB" id="A0AAV5M1H2"/>
<dbReference type="Gene3D" id="3.10.20.90">
    <property type="entry name" value="Phosphatidylinositol 3-kinase Catalytic Subunit, Chain A, domain 1"/>
    <property type="match status" value="1"/>
</dbReference>
<dbReference type="EMBL" id="BPVZ01000167">
    <property type="protein sequence ID" value="GKV43292.1"/>
    <property type="molecule type" value="Genomic_DNA"/>
</dbReference>
<evidence type="ECO:0000256" key="1">
    <source>
        <dbReference type="SAM" id="MobiDB-lite"/>
    </source>
</evidence>
<dbReference type="SUPFAM" id="SSF54277">
    <property type="entry name" value="CAD &amp; PB1 domains"/>
    <property type="match status" value="1"/>
</dbReference>
<reference evidence="3 4" key="1">
    <citation type="journal article" date="2021" name="Commun. Biol.">
        <title>The genome of Shorea leprosula (Dipterocarpaceae) highlights the ecological relevance of drought in aseasonal tropical rainforests.</title>
        <authorList>
            <person name="Ng K.K.S."/>
            <person name="Kobayashi M.J."/>
            <person name="Fawcett J.A."/>
            <person name="Hatakeyama M."/>
            <person name="Paape T."/>
            <person name="Ng C.H."/>
            <person name="Ang C.C."/>
            <person name="Tnah L.H."/>
            <person name="Lee C.T."/>
            <person name="Nishiyama T."/>
            <person name="Sese J."/>
            <person name="O'Brien M.J."/>
            <person name="Copetti D."/>
            <person name="Mohd Noor M.I."/>
            <person name="Ong R.C."/>
            <person name="Putra M."/>
            <person name="Sireger I.Z."/>
            <person name="Indrioko S."/>
            <person name="Kosugi Y."/>
            <person name="Izuno A."/>
            <person name="Isagi Y."/>
            <person name="Lee S.L."/>
            <person name="Shimizu K.K."/>
        </authorList>
    </citation>
    <scope>NUCLEOTIDE SEQUENCE [LARGE SCALE GENOMIC DNA]</scope>
    <source>
        <strain evidence="3">214</strain>
    </source>
</reference>
<dbReference type="CDD" id="cd06410">
    <property type="entry name" value="PB1_UP2"/>
    <property type="match status" value="1"/>
</dbReference>
<gene>
    <name evidence="3" type="ORF">SLEP1_g50603</name>
</gene>
<feature type="compositionally biased region" description="Pro residues" evidence="1">
    <location>
        <begin position="1"/>
        <end position="10"/>
    </location>
</feature>
<dbReference type="SMART" id="SM00666">
    <property type="entry name" value="PB1"/>
    <property type="match status" value="1"/>
</dbReference>
<feature type="region of interest" description="Disordered" evidence="1">
    <location>
        <begin position="346"/>
        <end position="377"/>
    </location>
</feature>
<comment type="caution">
    <text evidence="3">The sequence shown here is derived from an EMBL/GenBank/DDBJ whole genome shotgun (WGS) entry which is preliminary data.</text>
</comment>